<dbReference type="GO" id="GO:0007224">
    <property type="term" value="P:smoothened signaling pathway"/>
    <property type="evidence" value="ECO:0007669"/>
    <property type="project" value="TreeGrafter"/>
</dbReference>
<feature type="compositionally biased region" description="Polar residues" evidence="1">
    <location>
        <begin position="699"/>
        <end position="734"/>
    </location>
</feature>
<dbReference type="GO" id="GO:0005815">
    <property type="term" value="C:microtubule organizing center"/>
    <property type="evidence" value="ECO:0007669"/>
    <property type="project" value="TreeGrafter"/>
</dbReference>
<keyword evidence="4" id="KW-1185">Reference proteome</keyword>
<feature type="compositionally biased region" description="Low complexity" evidence="1">
    <location>
        <begin position="777"/>
        <end position="791"/>
    </location>
</feature>
<dbReference type="GO" id="GO:0007052">
    <property type="term" value="P:mitotic spindle organization"/>
    <property type="evidence" value="ECO:0007669"/>
    <property type="project" value="TreeGrafter"/>
</dbReference>
<feature type="compositionally biased region" description="Low complexity" evidence="1">
    <location>
        <begin position="1004"/>
        <end position="1019"/>
    </location>
</feature>
<feature type="compositionally biased region" description="Polar residues" evidence="1">
    <location>
        <begin position="676"/>
        <end position="691"/>
    </location>
</feature>
<feature type="region of interest" description="Disordered" evidence="1">
    <location>
        <begin position="565"/>
        <end position="628"/>
    </location>
</feature>
<feature type="compositionally biased region" description="Basic and acidic residues" evidence="1">
    <location>
        <begin position="1456"/>
        <end position="1466"/>
    </location>
</feature>
<dbReference type="Pfam" id="PF15253">
    <property type="entry name" value="STIL_N"/>
    <property type="match status" value="1"/>
</dbReference>
<feature type="compositionally biased region" description="Acidic residues" evidence="1">
    <location>
        <begin position="1046"/>
        <end position="1058"/>
    </location>
</feature>
<feature type="region of interest" description="Disordered" evidence="1">
    <location>
        <begin position="676"/>
        <end position="812"/>
    </location>
</feature>
<feature type="compositionally biased region" description="Polar residues" evidence="1">
    <location>
        <begin position="1282"/>
        <end position="1334"/>
    </location>
</feature>
<feature type="compositionally biased region" description="Low complexity" evidence="1">
    <location>
        <begin position="449"/>
        <end position="460"/>
    </location>
</feature>
<feature type="region of interest" description="Disordered" evidence="1">
    <location>
        <begin position="1281"/>
        <end position="1339"/>
    </location>
</feature>
<feature type="compositionally biased region" description="Polar residues" evidence="1">
    <location>
        <begin position="463"/>
        <end position="489"/>
    </location>
</feature>
<feature type="region of interest" description="Disordered" evidence="1">
    <location>
        <begin position="1357"/>
        <end position="1466"/>
    </location>
</feature>
<protein>
    <recommendedName>
        <fullName evidence="2">STIL N-terminal domain-containing protein</fullName>
    </recommendedName>
</protein>
<dbReference type="EMBL" id="JAIWYP010000016">
    <property type="protein sequence ID" value="KAH3696114.1"/>
    <property type="molecule type" value="Genomic_DNA"/>
</dbReference>
<evidence type="ECO:0000256" key="1">
    <source>
        <dbReference type="SAM" id="MobiDB-lite"/>
    </source>
</evidence>
<feature type="region of interest" description="Disordered" evidence="1">
    <location>
        <begin position="1004"/>
        <end position="1066"/>
    </location>
</feature>
<evidence type="ECO:0000313" key="4">
    <source>
        <dbReference type="Proteomes" id="UP000828390"/>
    </source>
</evidence>
<dbReference type="GO" id="GO:0031023">
    <property type="term" value="P:microtubule organizing center organization"/>
    <property type="evidence" value="ECO:0007669"/>
    <property type="project" value="TreeGrafter"/>
</dbReference>
<accession>A0A9D4BIL0</accession>
<dbReference type="InterPro" id="IPR057731">
    <property type="entry name" value="STIL_N"/>
</dbReference>
<dbReference type="Proteomes" id="UP000828390">
    <property type="component" value="Unassembled WGS sequence"/>
</dbReference>
<comment type="caution">
    <text evidence="3">The sequence shown here is derived from an EMBL/GenBank/DDBJ whole genome shotgun (WGS) entry which is preliminary data.</text>
</comment>
<feature type="compositionally biased region" description="Pro residues" evidence="1">
    <location>
        <begin position="581"/>
        <end position="591"/>
    </location>
</feature>
<feature type="domain" description="STIL N-terminal" evidence="2">
    <location>
        <begin position="31"/>
        <end position="361"/>
    </location>
</feature>
<reference evidence="3" key="2">
    <citation type="submission" date="2020-11" db="EMBL/GenBank/DDBJ databases">
        <authorList>
            <person name="McCartney M.A."/>
            <person name="Auch B."/>
            <person name="Kono T."/>
            <person name="Mallez S."/>
            <person name="Becker A."/>
            <person name="Gohl D.M."/>
            <person name="Silverstein K.A.T."/>
            <person name="Koren S."/>
            <person name="Bechman K.B."/>
            <person name="Herman A."/>
            <person name="Abrahante J.E."/>
            <person name="Garbe J."/>
        </authorList>
    </citation>
    <scope>NUCLEOTIDE SEQUENCE</scope>
    <source>
        <strain evidence="3">Duluth1</strain>
        <tissue evidence="3">Whole animal</tissue>
    </source>
</reference>
<reference evidence="3" key="1">
    <citation type="journal article" date="2019" name="bioRxiv">
        <title>The Genome of the Zebra Mussel, Dreissena polymorpha: A Resource for Invasive Species Research.</title>
        <authorList>
            <person name="McCartney M.A."/>
            <person name="Auch B."/>
            <person name="Kono T."/>
            <person name="Mallez S."/>
            <person name="Zhang Y."/>
            <person name="Obille A."/>
            <person name="Becker A."/>
            <person name="Abrahante J.E."/>
            <person name="Garbe J."/>
            <person name="Badalamenti J.P."/>
            <person name="Herman A."/>
            <person name="Mangelson H."/>
            <person name="Liachko I."/>
            <person name="Sullivan S."/>
            <person name="Sone E.D."/>
            <person name="Koren S."/>
            <person name="Silverstein K.A.T."/>
            <person name="Beckman K.B."/>
            <person name="Gohl D.M."/>
        </authorList>
    </citation>
    <scope>NUCLEOTIDE SEQUENCE</scope>
    <source>
        <strain evidence="3">Duluth1</strain>
        <tissue evidence="3">Whole animal</tissue>
    </source>
</reference>
<proteinExistence type="predicted"/>
<dbReference type="PANTHER" id="PTHR15128:SF0">
    <property type="entry name" value="SCL-INTERRUPTING LOCUS PROTEIN"/>
    <property type="match status" value="1"/>
</dbReference>
<feature type="region of interest" description="Disordered" evidence="1">
    <location>
        <begin position="1236"/>
        <end position="1256"/>
    </location>
</feature>
<evidence type="ECO:0000313" key="3">
    <source>
        <dbReference type="EMBL" id="KAH3696114.1"/>
    </source>
</evidence>
<organism evidence="3 4">
    <name type="scientific">Dreissena polymorpha</name>
    <name type="common">Zebra mussel</name>
    <name type="synonym">Mytilus polymorpha</name>
    <dbReference type="NCBI Taxonomy" id="45954"/>
    <lineage>
        <taxon>Eukaryota</taxon>
        <taxon>Metazoa</taxon>
        <taxon>Spiralia</taxon>
        <taxon>Lophotrochozoa</taxon>
        <taxon>Mollusca</taxon>
        <taxon>Bivalvia</taxon>
        <taxon>Autobranchia</taxon>
        <taxon>Heteroconchia</taxon>
        <taxon>Euheterodonta</taxon>
        <taxon>Imparidentia</taxon>
        <taxon>Neoheterodontei</taxon>
        <taxon>Myida</taxon>
        <taxon>Dreissenoidea</taxon>
        <taxon>Dreissenidae</taxon>
        <taxon>Dreissena</taxon>
    </lineage>
</organism>
<feature type="compositionally biased region" description="Polar residues" evidence="1">
    <location>
        <begin position="928"/>
        <end position="947"/>
    </location>
</feature>
<sequence length="1480" mass="162482">MAREVSRQYQSVFRNSEDGQILKFPSTKNVLWDHETLGESQTLHISAYRRPRLCVSEKILRFGQRHVDTSTEKNLSCVLVGSLAIDDDGMGVQFKVERLDTACDPNSSTRLAAGDMLIPFTVQNGSKERGSTEEDYVNAIKMLTQRCSSKDPVDLGNFLLVKGWCSFYTTGDTSVHHVEFEMVTMATEVKVTPITPVPIVPTALSKNLSGPMSISHMQGTPKTGYLTMDHTRKLLLVLESDPKVSNLPLVGIWVSGVSYVYSPYIWACCLRYLHNSHITDRVCSPPDPFLLVLYNPTHSKPEFYECCTAKGDNKLTFDLCVGYDALQINKMSAGSTDILELDLKSVTEGQKQEQFMSALAHVASSSQNESRRSLSPDPVSSDDITPRLKPAPYKSRLPMVQSMVPEVTLFFGDEDTTFVPNVQHPLSRPGFPGPEMKRPPVATSTPHQSSGGPVPSSSVPALQKNTAGNRPAQVPTSANDYMNFNNPNSVAHAMNRNVGPQTNAMRPDLPPVSQNINGSSVAASSSAVHPHHSAYPAHAGHPPAGGPVRLYCTCPSCPRPPPTSQMYGHPSNGSNFDPSRPSGPGPYPYPRPQFSNFGPPPPRLLGTAHFNGYPGPTPGSQSGMSAPACAPVPVHHSYPPAAHEYQHPASMPYSSAQPMTFPSSQAQLTLQGAPNVMQEGSQQRAKMQSENPRMMPTIPNASNIHTNSATPRPLIQQSYAAQSSGPMLYSSTAPAPQASLGLPSRVDDRKVPPQVSSQSGEDVSVNGSGEIRRSDQSSDNSGRSSDDSGLSFTPEKNNSPANPGPLKSYQAESSNGELKLSLSSVKWENIPPEIYQLLLRQEQQLKQLQAQIEVLQSQSLNNTTVESAMNSNQLSPQSVQKCSAGTNTSLAYNELKEQVSACMQTSHQQEQSDRAISSQTENRKHGNGNANANNRDVSSNSSGSGCETRTPLEIRHRGRLPMNSTQREDAGELDISQGELVALMNNMHDKTIDSMQSEMIVDLPSFQSSPSRSPRSQESCNESAFNLSPRSPISASMCDAQRETSETEEYTDEEEEDNTAGTDNPEYYNRLMDNIKKLLSQNTTETTLERDGYVGDISSDPNTPVKLAHENIKLGEHLQSFLRFDASSTKAPTDMTFIPKINYVSMFLDSSDTDTSMEINAMAMKYLKDEQLTQLTKLQAKNRLLQGSKKASEKTALLQRILKAEEESTPNVTTVGMSDNNLTFATKRYLERHGLLNDRTSGNTTASESTQNDSYQLRTNYSTMTSGSEDGVAQVTHEVLSTPASRRTNQADTLTPNSAQASSSPYENRNNNAGQDSSRNTYNDSRQSVESGYTRTPKPYHAMSRVDEHQRFLQNNSNANKVTDQQNFTPYSQNNSNTNKVTDQQNYTPYSQKPSPYLQSTRPDFGNGMGKYASPQITPAPNQNKFSPPSGAKMQPKNMQNQSEMPGVPSYYSTRQHREETNEDDRILDITRLKQLPKLL</sequence>
<feature type="compositionally biased region" description="Polar residues" evidence="1">
    <location>
        <begin position="902"/>
        <end position="920"/>
    </location>
</feature>
<feature type="region of interest" description="Disordered" evidence="1">
    <location>
        <begin position="361"/>
        <end position="393"/>
    </location>
</feature>
<feature type="compositionally biased region" description="Polar residues" evidence="1">
    <location>
        <begin position="754"/>
        <end position="767"/>
    </location>
</feature>
<feature type="compositionally biased region" description="Polar residues" evidence="1">
    <location>
        <begin position="1020"/>
        <end position="1034"/>
    </location>
</feature>
<name>A0A9D4BIL0_DREPO</name>
<feature type="compositionally biased region" description="Polar residues" evidence="1">
    <location>
        <begin position="1357"/>
        <end position="1402"/>
    </location>
</feature>
<feature type="compositionally biased region" description="Low complexity" evidence="1">
    <location>
        <begin position="518"/>
        <end position="541"/>
    </location>
</feature>
<dbReference type="InterPro" id="IPR026123">
    <property type="entry name" value="STIL"/>
</dbReference>
<dbReference type="GO" id="GO:0071539">
    <property type="term" value="P:protein localization to centrosome"/>
    <property type="evidence" value="ECO:0007669"/>
    <property type="project" value="TreeGrafter"/>
</dbReference>
<feature type="compositionally biased region" description="Polar residues" evidence="1">
    <location>
        <begin position="1238"/>
        <end position="1256"/>
    </location>
</feature>
<feature type="region of interest" description="Disordered" evidence="1">
    <location>
        <begin position="902"/>
        <end position="972"/>
    </location>
</feature>
<gene>
    <name evidence="3" type="ORF">DPMN_083577</name>
</gene>
<evidence type="ECO:0000259" key="2">
    <source>
        <dbReference type="Pfam" id="PF15253"/>
    </source>
</evidence>
<feature type="region of interest" description="Disordered" evidence="1">
    <location>
        <begin position="420"/>
        <end position="541"/>
    </location>
</feature>
<feature type="compositionally biased region" description="Polar residues" evidence="1">
    <location>
        <begin position="1415"/>
        <end position="1427"/>
    </location>
</feature>
<dbReference type="PANTHER" id="PTHR15128">
    <property type="entry name" value="TAL1 SCL INTERRUPTING LOCUS"/>
    <property type="match status" value="1"/>
</dbReference>